<dbReference type="AlphaFoldDB" id="A0A380K5C3"/>
<dbReference type="Gene3D" id="2.20.28.30">
    <property type="entry name" value="RNA polymerase ii, chain L"/>
    <property type="match status" value="1"/>
</dbReference>
<dbReference type="EMBL" id="UHFM01000006">
    <property type="protein sequence ID" value="SUN60060.1"/>
    <property type="molecule type" value="Genomic_DNA"/>
</dbReference>
<dbReference type="SUPFAM" id="SSF63393">
    <property type="entry name" value="RNA polymerase subunits"/>
    <property type="match status" value="1"/>
</dbReference>
<reference evidence="1 2" key="1">
    <citation type="submission" date="2018-06" db="EMBL/GenBank/DDBJ databases">
        <authorList>
            <consortium name="Pathogen Informatics"/>
            <person name="Doyle S."/>
        </authorList>
    </citation>
    <scope>NUCLEOTIDE SEQUENCE [LARGE SCALE GENOMIC DNA]</scope>
    <source>
        <strain evidence="1 2">NCTC13767</strain>
    </source>
</reference>
<sequence length="44" mass="5412">MYTYEYHCSDCGERWEIIDSYPPLECPHCESEEIYQTWKARAYD</sequence>
<accession>A0A380K5C3</accession>
<evidence type="ECO:0000313" key="2">
    <source>
        <dbReference type="Proteomes" id="UP000254510"/>
    </source>
</evidence>
<evidence type="ECO:0000313" key="1">
    <source>
        <dbReference type="EMBL" id="SUN60060.1"/>
    </source>
</evidence>
<dbReference type="Proteomes" id="UP000254510">
    <property type="component" value="Unassembled WGS sequence"/>
</dbReference>
<gene>
    <name evidence="1" type="ORF">NCTC13767_01733</name>
</gene>
<proteinExistence type="predicted"/>
<organism evidence="1 2">
    <name type="scientific">Streptococcus gallolyticus</name>
    <dbReference type="NCBI Taxonomy" id="315405"/>
    <lineage>
        <taxon>Bacteria</taxon>
        <taxon>Bacillati</taxon>
        <taxon>Bacillota</taxon>
        <taxon>Bacilli</taxon>
        <taxon>Lactobacillales</taxon>
        <taxon>Streptococcaceae</taxon>
        <taxon>Streptococcus</taxon>
    </lineage>
</organism>
<dbReference type="InterPro" id="IPR029040">
    <property type="entry name" value="RPABC4/Spt4"/>
</dbReference>
<protein>
    <submittedName>
        <fullName evidence="1">Putative regulatory protein, FmdB family</fullName>
    </submittedName>
</protein>
<name>A0A380K5C3_9STRE</name>